<dbReference type="CDD" id="cd18795">
    <property type="entry name" value="SF2_C_Ski2"/>
    <property type="match status" value="1"/>
</dbReference>
<name>A0ABU7LG90_9NOCA</name>
<dbReference type="SMART" id="SM00490">
    <property type="entry name" value="HELICc"/>
    <property type="match status" value="1"/>
</dbReference>
<dbReference type="GO" id="GO:0004386">
    <property type="term" value="F:helicase activity"/>
    <property type="evidence" value="ECO:0007669"/>
    <property type="project" value="UniProtKB-KW"/>
</dbReference>
<feature type="domain" description="Helicase C-terminal" evidence="7">
    <location>
        <begin position="258"/>
        <end position="465"/>
    </location>
</feature>
<dbReference type="InterPro" id="IPR011545">
    <property type="entry name" value="DEAD/DEAH_box_helicase_dom"/>
</dbReference>
<evidence type="ECO:0000313" key="8">
    <source>
        <dbReference type="EMBL" id="MEE2060579.1"/>
    </source>
</evidence>
<evidence type="ECO:0000259" key="6">
    <source>
        <dbReference type="PROSITE" id="PS51192"/>
    </source>
</evidence>
<dbReference type="Pfam" id="PF00270">
    <property type="entry name" value="DEAD"/>
    <property type="match status" value="1"/>
</dbReference>
<dbReference type="EMBL" id="JAUTXY010000013">
    <property type="protein sequence ID" value="MEE2060579.1"/>
    <property type="molecule type" value="Genomic_DNA"/>
</dbReference>
<dbReference type="InterPro" id="IPR050699">
    <property type="entry name" value="RNA-DNA_Helicase"/>
</dbReference>
<dbReference type="PANTHER" id="PTHR12131:SF1">
    <property type="entry name" value="ATP-DEPENDENT RNA HELICASE SUPV3L1, MITOCHONDRIAL-RELATED"/>
    <property type="match status" value="1"/>
</dbReference>
<dbReference type="RefSeq" id="WP_330135755.1">
    <property type="nucleotide sequence ID" value="NZ_JAUTXY010000013.1"/>
</dbReference>
<dbReference type="SMART" id="SM00487">
    <property type="entry name" value="DEXDc"/>
    <property type="match status" value="1"/>
</dbReference>
<proteinExistence type="predicted"/>
<evidence type="ECO:0000313" key="9">
    <source>
        <dbReference type="Proteomes" id="UP001336020"/>
    </source>
</evidence>
<dbReference type="PROSITE" id="PS51194">
    <property type="entry name" value="HELICASE_CTER"/>
    <property type="match status" value="1"/>
</dbReference>
<keyword evidence="4" id="KW-0067">ATP-binding</keyword>
<protein>
    <submittedName>
        <fullName evidence="8">DEAD/DEAH box helicase</fullName>
    </submittedName>
</protein>
<dbReference type="InterPro" id="IPR012961">
    <property type="entry name" value="Ski2/MTR4_C"/>
</dbReference>
<dbReference type="Gene3D" id="1.10.3380.30">
    <property type="match status" value="1"/>
</dbReference>
<dbReference type="PANTHER" id="PTHR12131">
    <property type="entry name" value="ATP-DEPENDENT RNA AND DNA HELICASE"/>
    <property type="match status" value="1"/>
</dbReference>
<dbReference type="SUPFAM" id="SSF52540">
    <property type="entry name" value="P-loop containing nucleoside triphosphate hydrolases"/>
    <property type="match status" value="1"/>
</dbReference>
<accession>A0ABU7LG90</accession>
<dbReference type="SMART" id="SM01142">
    <property type="entry name" value="DSHCT"/>
    <property type="match status" value="1"/>
</dbReference>
<keyword evidence="2" id="KW-0378">Hydrolase</keyword>
<evidence type="ECO:0000256" key="1">
    <source>
        <dbReference type="ARBA" id="ARBA00022741"/>
    </source>
</evidence>
<dbReference type="PROSITE" id="PS51192">
    <property type="entry name" value="HELICASE_ATP_BIND_1"/>
    <property type="match status" value="1"/>
</dbReference>
<keyword evidence="1" id="KW-0547">Nucleotide-binding</keyword>
<comment type="caution">
    <text evidence="8">The sequence shown here is derived from an EMBL/GenBank/DDBJ whole genome shotgun (WGS) entry which is preliminary data.</text>
</comment>
<reference evidence="8 9" key="1">
    <citation type="submission" date="2023-07" db="EMBL/GenBank/DDBJ databases">
        <authorList>
            <person name="Girao M."/>
            <person name="Carvalho M.F."/>
        </authorList>
    </citation>
    <scope>NUCLEOTIDE SEQUENCE [LARGE SCALE GENOMIC DNA]</scope>
    <source>
        <strain evidence="8 9">YIM65754</strain>
    </source>
</reference>
<dbReference type="Pfam" id="PF08148">
    <property type="entry name" value="DSHCT"/>
    <property type="match status" value="1"/>
</dbReference>
<dbReference type="InterPro" id="IPR027417">
    <property type="entry name" value="P-loop_NTPase"/>
</dbReference>
<dbReference type="InterPro" id="IPR001650">
    <property type="entry name" value="Helicase_C-like"/>
</dbReference>
<dbReference type="InterPro" id="IPR014001">
    <property type="entry name" value="Helicase_ATP-bd"/>
</dbReference>
<keyword evidence="9" id="KW-1185">Reference proteome</keyword>
<evidence type="ECO:0000256" key="3">
    <source>
        <dbReference type="ARBA" id="ARBA00022806"/>
    </source>
</evidence>
<evidence type="ECO:0000256" key="2">
    <source>
        <dbReference type="ARBA" id="ARBA00022801"/>
    </source>
</evidence>
<dbReference type="Pfam" id="PF00271">
    <property type="entry name" value="Helicase_C"/>
    <property type="match status" value="1"/>
</dbReference>
<dbReference type="Proteomes" id="UP001336020">
    <property type="component" value="Unassembled WGS sequence"/>
</dbReference>
<feature type="domain" description="Helicase ATP-binding" evidence="6">
    <location>
        <begin position="28"/>
        <end position="186"/>
    </location>
</feature>
<evidence type="ECO:0000256" key="5">
    <source>
        <dbReference type="SAM" id="MobiDB-lite"/>
    </source>
</evidence>
<sequence>MHKQYGPQLTLFATELDFVLDDFQIRACRSLENHRDVLVCAPTGSGKTVVGEFAAHLALQSNGTCFYTTPIKALSNQKFHDFAERFGDDRVGLLTGDLTHNPDAPVVVMTTEVLRSMLYGHSPLLTGLTHVVMDEVHYLADSERGAVWEESILHLPTSVRLASLSATVSNAEEFGEWIARVRGETTVVVEETRPVPLTQHMLAGGRLFDLLSPVDGNIDDSLDRYIAHRRLVEAAPPPASGRGRRVRRSHRPEPAGADRPEIVARLEAEQLLPAIWFRFSRAGCDAAVTECIEGSVRLTDGSDLAEIRSIAEKHTATLPPADLDALGYADWIDGLERGFAAHHAGLVPAFRHTVEELFARNLVKVVFATETLAVGVNMPARTVVLERLVKPTADGPVRLTAGEYTQLTGRAGRRGIDEQGHAVVLWSPDIAPATVAGLASTRTYPLHSSLRVGYNTAVNLIDDLGVDGARALLGRSFAQFQAQNSVSALAEAARVNTATLAALDAQLSEADGFAEYRSLCDRLTIARSTAPADTVSVLARAVRSHPGHRRGDRDRLLTLAARRSTLHADTELLLAQVHTVSARLVETFDRTLALLDERGHVLHDPLSGHAHVTDDGHRLSRIYCRSDLLVSECLRTGAWSGLEPAELAAVASSVLGENRRRTATTAGRTTPAVDEALRATARLWGELAAAEERHGLTVSPEPDPAPVAAIYRWARDDGLAAALQAASDSGHSGGDLVRHYLRTLDLVDQTRLCRRDALPRVPSTLR</sequence>
<feature type="region of interest" description="Disordered" evidence="5">
    <location>
        <begin position="236"/>
        <end position="258"/>
    </location>
</feature>
<keyword evidence="3 8" id="KW-0347">Helicase</keyword>
<evidence type="ECO:0000256" key="4">
    <source>
        <dbReference type="ARBA" id="ARBA00022840"/>
    </source>
</evidence>
<gene>
    <name evidence="8" type="ORF">Q7514_23935</name>
</gene>
<dbReference type="Gene3D" id="3.40.50.300">
    <property type="entry name" value="P-loop containing nucleotide triphosphate hydrolases"/>
    <property type="match status" value="2"/>
</dbReference>
<evidence type="ECO:0000259" key="7">
    <source>
        <dbReference type="PROSITE" id="PS51194"/>
    </source>
</evidence>
<organism evidence="8 9">
    <name type="scientific">Rhodococcus artemisiae</name>
    <dbReference type="NCBI Taxonomy" id="714159"/>
    <lineage>
        <taxon>Bacteria</taxon>
        <taxon>Bacillati</taxon>
        <taxon>Actinomycetota</taxon>
        <taxon>Actinomycetes</taxon>
        <taxon>Mycobacteriales</taxon>
        <taxon>Nocardiaceae</taxon>
        <taxon>Rhodococcus</taxon>
    </lineage>
</organism>